<comment type="catalytic activity">
    <reaction evidence="1 9">
        <text>1-(5-phospho-beta-D-ribosyl)-5-[(5-phospho-beta-D-ribosylamino)methylideneamino]imidazole-4-carboxamide = 5-[(5-phospho-1-deoxy-D-ribulos-1-ylimino)methylamino]-1-(5-phospho-beta-D-ribosyl)imidazole-4-carboxamide</text>
        <dbReference type="Rhea" id="RHEA:15469"/>
        <dbReference type="ChEBI" id="CHEBI:58435"/>
        <dbReference type="ChEBI" id="CHEBI:58525"/>
        <dbReference type="EC" id="5.3.1.16"/>
    </reaction>
</comment>
<dbReference type="GO" id="GO:0000105">
    <property type="term" value="P:L-histidine biosynthetic process"/>
    <property type="evidence" value="ECO:0007669"/>
    <property type="project" value="UniProtKB-UniRule"/>
</dbReference>
<dbReference type="InterPro" id="IPR011060">
    <property type="entry name" value="RibuloseP-bd_barrel"/>
</dbReference>
<evidence type="ECO:0000256" key="7">
    <source>
        <dbReference type="ARBA" id="ARBA00023102"/>
    </source>
</evidence>
<keyword evidence="8 9" id="KW-0413">Isomerase</keyword>
<dbReference type="Gene3D" id="3.20.20.70">
    <property type="entry name" value="Aldolase class I"/>
    <property type="match status" value="1"/>
</dbReference>
<comment type="subcellular location">
    <subcellularLocation>
        <location evidence="2 9">Cytoplasm</location>
    </subcellularLocation>
</comment>
<evidence type="ECO:0000256" key="3">
    <source>
        <dbReference type="ARBA" id="ARBA00005133"/>
    </source>
</evidence>
<dbReference type="Proteomes" id="UP000184212">
    <property type="component" value="Unassembled WGS sequence"/>
</dbReference>
<reference evidence="11 12" key="1">
    <citation type="submission" date="2016-11" db="EMBL/GenBank/DDBJ databases">
        <authorList>
            <person name="Jaros S."/>
            <person name="Januszkiewicz K."/>
            <person name="Wedrychowicz H."/>
        </authorList>
    </citation>
    <scope>NUCLEOTIDE SEQUENCE [LARGE SCALE GENOMIC DNA]</scope>
    <source>
        <strain evidence="11 12">DSM 24574</strain>
    </source>
</reference>
<evidence type="ECO:0000256" key="4">
    <source>
        <dbReference type="ARBA" id="ARBA00009667"/>
    </source>
</evidence>
<evidence type="ECO:0000313" key="12">
    <source>
        <dbReference type="Proteomes" id="UP000184212"/>
    </source>
</evidence>
<dbReference type="Pfam" id="PF00977">
    <property type="entry name" value="His_biosynth"/>
    <property type="match status" value="1"/>
</dbReference>
<keyword evidence="5 9" id="KW-0963">Cytoplasm</keyword>
<dbReference type="SUPFAM" id="SSF51366">
    <property type="entry name" value="Ribulose-phoshate binding barrel"/>
    <property type="match status" value="1"/>
</dbReference>
<evidence type="ECO:0000256" key="2">
    <source>
        <dbReference type="ARBA" id="ARBA00004496"/>
    </source>
</evidence>
<evidence type="ECO:0000256" key="5">
    <source>
        <dbReference type="ARBA" id="ARBA00022490"/>
    </source>
</evidence>
<gene>
    <name evidence="9" type="primary">hisA</name>
    <name evidence="11" type="ORF">SAMN04488109_6673</name>
</gene>
<organism evidence="11 12">
    <name type="scientific">Chryseolinea serpens</name>
    <dbReference type="NCBI Taxonomy" id="947013"/>
    <lineage>
        <taxon>Bacteria</taxon>
        <taxon>Pseudomonadati</taxon>
        <taxon>Bacteroidota</taxon>
        <taxon>Cytophagia</taxon>
        <taxon>Cytophagales</taxon>
        <taxon>Fulvivirgaceae</taxon>
        <taxon>Chryseolinea</taxon>
    </lineage>
</organism>
<evidence type="ECO:0000256" key="8">
    <source>
        <dbReference type="ARBA" id="ARBA00023235"/>
    </source>
</evidence>
<dbReference type="AlphaFoldDB" id="A0A1M5XM38"/>
<dbReference type="UniPathway" id="UPA00031">
    <property type="reaction ID" value="UER00009"/>
</dbReference>
<dbReference type="RefSeq" id="WP_073143195.1">
    <property type="nucleotide sequence ID" value="NZ_FQWQ01000006.1"/>
</dbReference>
<dbReference type="InterPro" id="IPR023016">
    <property type="entry name" value="HisA/PriA"/>
</dbReference>
<evidence type="ECO:0000256" key="10">
    <source>
        <dbReference type="RuleBase" id="RU003657"/>
    </source>
</evidence>
<dbReference type="STRING" id="947013.SAMN04488109_6673"/>
<dbReference type="PANTHER" id="PTHR43090:SF2">
    <property type="entry name" value="1-(5-PHOSPHORIBOSYL)-5-[(5-PHOSPHORIBOSYLAMINO)METHYLIDENEAMINO] IMIDAZOLE-4-CARBOXAMIDE ISOMERASE"/>
    <property type="match status" value="1"/>
</dbReference>
<dbReference type="EMBL" id="FQWQ01000006">
    <property type="protein sequence ID" value="SHI00313.1"/>
    <property type="molecule type" value="Genomic_DNA"/>
</dbReference>
<comment type="caution">
    <text evidence="9">Lacks conserved residue(s) required for the propagation of feature annotation.</text>
</comment>
<dbReference type="GO" id="GO:0005737">
    <property type="term" value="C:cytoplasm"/>
    <property type="evidence" value="ECO:0007669"/>
    <property type="project" value="UniProtKB-SubCell"/>
</dbReference>
<evidence type="ECO:0000256" key="1">
    <source>
        <dbReference type="ARBA" id="ARBA00000901"/>
    </source>
</evidence>
<keyword evidence="6 9" id="KW-0028">Amino-acid biosynthesis</keyword>
<dbReference type="GO" id="GO:0000162">
    <property type="term" value="P:L-tryptophan biosynthetic process"/>
    <property type="evidence" value="ECO:0007669"/>
    <property type="project" value="TreeGrafter"/>
</dbReference>
<protein>
    <recommendedName>
        <fullName evidence="9">1-(5-phosphoribosyl)-5-[(5-phosphoribosylamino)methylideneamino] imidazole-4-carboxamide isomerase</fullName>
        <ecNumber evidence="9">5.3.1.16</ecNumber>
    </recommendedName>
    <alternativeName>
        <fullName evidence="9">Phosphoribosylformimino-5-aminoimidazole carboxamide ribotide isomerase</fullName>
    </alternativeName>
</protein>
<feature type="active site" description="Proton donor" evidence="9">
    <location>
        <position position="131"/>
    </location>
</feature>
<dbReference type="InterPro" id="IPR006062">
    <property type="entry name" value="His_biosynth"/>
</dbReference>
<comment type="similarity">
    <text evidence="4 9 10">Belongs to the HisA/HisF family.</text>
</comment>
<name>A0A1M5XM38_9BACT</name>
<dbReference type="InterPro" id="IPR044524">
    <property type="entry name" value="Isoase_HisA-like"/>
</dbReference>
<sequence length="247" mass="27664">MIQVIPSIAIRKGKVVKMRKGDPSSEKAYNENPLDLAKRFEDHGIEVVHLVDLDGAEKGSPVNWHVLEAVAGYTDLKVDFTGGISTDGDISKAYEFGADYITAASIAVTDPELFASWIISYGREKMTLGADVVDRTTKQLLFRGWQNRSQLTLFEHLEYFYSRGLKYVKSTDVSHDGVLEGPAFEFYEEIVQKFPEICVLASGGVRGVDDIKRLNDMGIFAVIFGKAYYEGFLNLKDLEQFLVKKES</sequence>
<dbReference type="CDD" id="cd04732">
    <property type="entry name" value="HisA"/>
    <property type="match status" value="1"/>
</dbReference>
<dbReference type="PANTHER" id="PTHR43090">
    <property type="entry name" value="1-(5-PHOSPHORIBOSYL)-5-[(5-PHOSPHORIBOSYLAMINO)METHYLIDENEAMINO] IMIDAZOLE-4-CARBOXAMIDE ISOMERASE"/>
    <property type="match status" value="1"/>
</dbReference>
<dbReference type="EC" id="5.3.1.16" evidence="9"/>
<keyword evidence="12" id="KW-1185">Reference proteome</keyword>
<dbReference type="FunFam" id="3.20.20.70:FF:000009">
    <property type="entry name" value="1-(5-phosphoribosyl)-5-[(5-phosphoribosylamino)methylideneamino] imidazole-4-carboxamide isomerase"/>
    <property type="match status" value="1"/>
</dbReference>
<dbReference type="OrthoDB" id="9807749at2"/>
<evidence type="ECO:0000256" key="6">
    <source>
        <dbReference type="ARBA" id="ARBA00022605"/>
    </source>
</evidence>
<dbReference type="InterPro" id="IPR013785">
    <property type="entry name" value="Aldolase_TIM"/>
</dbReference>
<dbReference type="GO" id="GO:0003949">
    <property type="term" value="F:1-(5-phosphoribosyl)-5-[(5-phosphoribosylamino)methylideneamino]imidazole-4-carboxamide isomerase activity"/>
    <property type="evidence" value="ECO:0007669"/>
    <property type="project" value="UniProtKB-UniRule"/>
</dbReference>
<dbReference type="HAMAP" id="MF_01014">
    <property type="entry name" value="HisA"/>
    <property type="match status" value="1"/>
</dbReference>
<keyword evidence="7 9" id="KW-0368">Histidine biosynthesis</keyword>
<evidence type="ECO:0000313" key="11">
    <source>
        <dbReference type="EMBL" id="SHI00313.1"/>
    </source>
</evidence>
<evidence type="ECO:0000256" key="9">
    <source>
        <dbReference type="HAMAP-Rule" id="MF_01014"/>
    </source>
</evidence>
<proteinExistence type="inferred from homology"/>
<comment type="pathway">
    <text evidence="3 9">Amino-acid biosynthesis; L-histidine biosynthesis; L-histidine from 5-phospho-alpha-D-ribose 1-diphosphate: step 4/9.</text>
</comment>
<accession>A0A1M5XM38</accession>